<dbReference type="EMBL" id="LN899827">
    <property type="protein sequence ID" value="CUV46818.1"/>
    <property type="molecule type" value="Genomic_DNA"/>
</dbReference>
<reference evidence="1" key="1">
    <citation type="submission" date="2015-10" db="EMBL/GenBank/DDBJ databases">
        <authorList>
            <person name="Gilbert D.G."/>
        </authorList>
    </citation>
    <scope>NUCLEOTIDE SEQUENCE</scope>
    <source>
        <strain evidence="1">Phyl III-seqv23</strain>
    </source>
</reference>
<protein>
    <submittedName>
        <fullName evidence="1">Uncharacterized protein</fullName>
    </submittedName>
</protein>
<sequence length="57" mass="6301">MLRRMPVLLGEALDFLEASDDTLLAGWASILLLRWCELGQLCRQVVKIGVTHSAPPP</sequence>
<name>A0A0S4WJT7_RALSL</name>
<accession>A0A0S4WJT7</accession>
<organism evidence="1">
    <name type="scientific">Ralstonia solanacearum</name>
    <name type="common">Pseudomonas solanacearum</name>
    <dbReference type="NCBI Taxonomy" id="305"/>
    <lineage>
        <taxon>Bacteria</taxon>
        <taxon>Pseudomonadati</taxon>
        <taxon>Pseudomonadota</taxon>
        <taxon>Betaproteobacteria</taxon>
        <taxon>Burkholderiales</taxon>
        <taxon>Burkholderiaceae</taxon>
        <taxon>Ralstonia</taxon>
        <taxon>Ralstonia solanacearum species complex</taxon>
    </lineage>
</organism>
<gene>
    <name evidence="1" type="ORF">TO10_v1_690003</name>
</gene>
<dbReference type="AlphaFoldDB" id="A0A0S4WJT7"/>
<proteinExistence type="predicted"/>
<evidence type="ECO:0000313" key="1">
    <source>
        <dbReference type="EMBL" id="CUV46818.1"/>
    </source>
</evidence>